<keyword evidence="1" id="KW-0472">Membrane</keyword>
<evidence type="ECO:0000256" key="1">
    <source>
        <dbReference type="SAM" id="Phobius"/>
    </source>
</evidence>
<evidence type="ECO:0000313" key="2">
    <source>
        <dbReference type="EMBL" id="KXA65609.1"/>
    </source>
</evidence>
<evidence type="ECO:0000313" key="3">
    <source>
        <dbReference type="EMBL" id="RJY50409.1"/>
    </source>
</evidence>
<feature type="transmembrane region" description="Helical" evidence="1">
    <location>
        <begin position="7"/>
        <end position="29"/>
    </location>
</feature>
<dbReference type="STRING" id="39777.B7L28_07860"/>
<name>A0A133S7E4_9FIRM</name>
<protein>
    <submittedName>
        <fullName evidence="3">Tat pathway signal protein</fullName>
    </submittedName>
    <submittedName>
        <fullName evidence="2">Tat pathway signal sequence domain protein</fullName>
    </submittedName>
</protein>
<dbReference type="AlphaFoldDB" id="A0A133S7E4"/>
<feature type="transmembrane region" description="Helical" evidence="1">
    <location>
        <begin position="35"/>
        <end position="54"/>
    </location>
</feature>
<dbReference type="GeneID" id="57774880"/>
<evidence type="ECO:0000313" key="4">
    <source>
        <dbReference type="Proteomes" id="UP000070226"/>
    </source>
</evidence>
<reference evidence="3 5" key="2">
    <citation type="submission" date="2018-09" db="EMBL/GenBank/DDBJ databases">
        <title>Genome sequence of Veillonella atypica isolated from periodontal Korean patients.</title>
        <authorList>
            <person name="Lee J.-H."/>
            <person name="Moon J.-H."/>
            <person name="Shin S.-Y."/>
        </authorList>
    </citation>
    <scope>NUCLEOTIDE SEQUENCE [LARGE SCALE GENOMIC DNA]</scope>
    <source>
        <strain evidence="3 5">KHUD_V1</strain>
    </source>
</reference>
<dbReference type="RefSeq" id="WP_005377033.1">
    <property type="nucleotide sequence ID" value="NZ_CABFMO010000004.1"/>
</dbReference>
<gene>
    <name evidence="3" type="ORF">D2965_05995</name>
    <name evidence="2" type="ORF">HMPREF3233_00091</name>
</gene>
<proteinExistence type="predicted"/>
<reference evidence="2 4" key="1">
    <citation type="submission" date="2016-01" db="EMBL/GenBank/DDBJ databases">
        <authorList>
            <person name="Oliw E.H."/>
        </authorList>
    </citation>
    <scope>NUCLEOTIDE SEQUENCE [LARGE SCALE GENOMIC DNA]</scope>
    <source>
        <strain evidence="2 4">CMW7756B</strain>
    </source>
</reference>
<accession>A0A133S7E4</accession>
<feature type="transmembrane region" description="Helical" evidence="1">
    <location>
        <begin position="100"/>
        <end position="118"/>
    </location>
</feature>
<dbReference type="Proteomes" id="UP000277803">
    <property type="component" value="Unassembled WGS sequence"/>
</dbReference>
<evidence type="ECO:0000313" key="5">
    <source>
        <dbReference type="Proteomes" id="UP000277803"/>
    </source>
</evidence>
<keyword evidence="1" id="KW-1133">Transmembrane helix</keyword>
<dbReference type="EMBL" id="QXZZ01000028">
    <property type="protein sequence ID" value="RJY50409.1"/>
    <property type="molecule type" value="Genomic_DNA"/>
</dbReference>
<dbReference type="EMBL" id="LRQT01000002">
    <property type="protein sequence ID" value="KXA65609.1"/>
    <property type="molecule type" value="Genomic_DNA"/>
</dbReference>
<dbReference type="Proteomes" id="UP000070226">
    <property type="component" value="Unassembled WGS sequence"/>
</dbReference>
<dbReference type="PATRIC" id="fig|39777.7.peg.91"/>
<organism evidence="2">
    <name type="scientific">Veillonella atypica</name>
    <dbReference type="NCBI Taxonomy" id="39777"/>
    <lineage>
        <taxon>Bacteria</taxon>
        <taxon>Bacillati</taxon>
        <taxon>Bacillota</taxon>
        <taxon>Negativicutes</taxon>
        <taxon>Veillonellales</taxon>
        <taxon>Veillonellaceae</taxon>
        <taxon>Veillonella</taxon>
    </lineage>
</organism>
<keyword evidence="1" id="KW-0812">Transmembrane</keyword>
<sequence>MNQYIKFIRHVLWACFFVTFLGLLVQYIVGWNQYVLGWLWGMLTMMVYLVLLGLHNKGLAYGNPHQAVAKARRQMMWRLALIGAFVVIGLQIPGVRAESLLISVVLIQPVLYIVFWRLSK</sequence>
<comment type="caution">
    <text evidence="2">The sequence shown here is derived from an EMBL/GenBank/DDBJ whole genome shotgun (WGS) entry which is preliminary data.</text>
</comment>
<feature type="transmembrane region" description="Helical" evidence="1">
    <location>
        <begin position="75"/>
        <end position="94"/>
    </location>
</feature>